<dbReference type="Pfam" id="PF13401">
    <property type="entry name" value="AAA_22"/>
    <property type="match status" value="1"/>
</dbReference>
<gene>
    <name evidence="2" type="ORF">KI809_01620</name>
</gene>
<dbReference type="CDD" id="cd00009">
    <property type="entry name" value="AAA"/>
    <property type="match status" value="1"/>
</dbReference>
<accession>A0AAW4KXC1</accession>
<feature type="domain" description="AAA+ ATPase" evidence="1">
    <location>
        <begin position="41"/>
        <end position="188"/>
    </location>
</feature>
<keyword evidence="3" id="KW-1185">Reference proteome</keyword>
<dbReference type="EMBL" id="JAHCVJ010000001">
    <property type="protein sequence ID" value="MBT0662984.1"/>
    <property type="molecule type" value="Genomic_DNA"/>
</dbReference>
<evidence type="ECO:0000313" key="3">
    <source>
        <dbReference type="Proteomes" id="UP000811899"/>
    </source>
</evidence>
<dbReference type="Gene3D" id="3.40.50.300">
    <property type="entry name" value="P-loop containing nucleotide triphosphate hydrolases"/>
    <property type="match status" value="1"/>
</dbReference>
<dbReference type="InterPro" id="IPR052026">
    <property type="entry name" value="ExeA_AAA_ATPase_DNA-bind"/>
</dbReference>
<evidence type="ECO:0000313" key="2">
    <source>
        <dbReference type="EMBL" id="MBT0662984.1"/>
    </source>
</evidence>
<dbReference type="GO" id="GO:0016887">
    <property type="term" value="F:ATP hydrolysis activity"/>
    <property type="evidence" value="ECO:0007669"/>
    <property type="project" value="InterPro"/>
</dbReference>
<reference evidence="2 3" key="1">
    <citation type="submission" date="2021-05" db="EMBL/GenBank/DDBJ databases">
        <title>The draft genome of Geobacter pelophilus DSM 12255.</title>
        <authorList>
            <person name="Xu Z."/>
            <person name="Masuda Y."/>
            <person name="Itoh H."/>
            <person name="Senoo K."/>
        </authorList>
    </citation>
    <scope>NUCLEOTIDE SEQUENCE [LARGE SCALE GENOMIC DNA]</scope>
    <source>
        <strain evidence="2 3">DSM 12255</strain>
    </source>
</reference>
<dbReference type="SMART" id="SM00382">
    <property type="entry name" value="AAA"/>
    <property type="match status" value="1"/>
</dbReference>
<protein>
    <submittedName>
        <fullName evidence="2">AAA family ATPase</fullName>
    </submittedName>
</protein>
<dbReference type="InterPro" id="IPR049945">
    <property type="entry name" value="AAA_22"/>
</dbReference>
<dbReference type="InterPro" id="IPR003593">
    <property type="entry name" value="AAA+_ATPase"/>
</dbReference>
<evidence type="ECO:0000259" key="1">
    <source>
        <dbReference type="SMART" id="SM00382"/>
    </source>
</evidence>
<dbReference type="SUPFAM" id="SSF52540">
    <property type="entry name" value="P-loop containing nucleoside triphosphate hydrolases"/>
    <property type="match status" value="1"/>
</dbReference>
<dbReference type="PANTHER" id="PTHR35894:SF1">
    <property type="entry name" value="PHOSPHORIBULOKINASE _ URIDINE KINASE FAMILY"/>
    <property type="match status" value="1"/>
</dbReference>
<dbReference type="InterPro" id="IPR027417">
    <property type="entry name" value="P-loop_NTPase"/>
</dbReference>
<sequence>MYREFYGFTEKPFSKTPDPRYLYLSRGHREALARLKYVLEEKEFAILTGEIGCGKTTISRALMDTMGESYRFCFVLNPRLTPMEFLRTVARSLCCDLPATSKEDLLQEMTDSLYRLHCEGLSPVLVIDEAQLIPDRDVYDEIRLLTNFQLDDRNLLSVILMGQPELRTILAAPQYEPFRQRVAINYHLKPLTLEETQEYLDFRMEIAGGYPGLFTPDAVQKIYEFSGGVPRMINLVATNALLEGFGREQSFIDAELVESLRSELIHS</sequence>
<dbReference type="RefSeq" id="WP_214169764.1">
    <property type="nucleotide sequence ID" value="NZ_JAHCVJ010000001.1"/>
</dbReference>
<name>A0AAW4KXC1_9BACT</name>
<organism evidence="2 3">
    <name type="scientific">Geoanaerobacter pelophilus</name>
    <dbReference type="NCBI Taxonomy" id="60036"/>
    <lineage>
        <taxon>Bacteria</taxon>
        <taxon>Pseudomonadati</taxon>
        <taxon>Thermodesulfobacteriota</taxon>
        <taxon>Desulfuromonadia</taxon>
        <taxon>Geobacterales</taxon>
        <taxon>Geobacteraceae</taxon>
        <taxon>Geoanaerobacter</taxon>
    </lineage>
</organism>
<dbReference type="AlphaFoldDB" id="A0AAW4KXC1"/>
<dbReference type="Proteomes" id="UP000811899">
    <property type="component" value="Unassembled WGS sequence"/>
</dbReference>
<dbReference type="PANTHER" id="PTHR35894">
    <property type="entry name" value="GENERAL SECRETION PATHWAY PROTEIN A-RELATED"/>
    <property type="match status" value="1"/>
</dbReference>
<comment type="caution">
    <text evidence="2">The sequence shown here is derived from an EMBL/GenBank/DDBJ whole genome shotgun (WGS) entry which is preliminary data.</text>
</comment>
<proteinExistence type="predicted"/>